<feature type="region of interest" description="Disordered" evidence="1">
    <location>
        <begin position="1"/>
        <end position="30"/>
    </location>
</feature>
<organism evidence="2">
    <name type="scientific">Arundo donax</name>
    <name type="common">Giant reed</name>
    <name type="synonym">Donax arundinaceus</name>
    <dbReference type="NCBI Taxonomy" id="35708"/>
    <lineage>
        <taxon>Eukaryota</taxon>
        <taxon>Viridiplantae</taxon>
        <taxon>Streptophyta</taxon>
        <taxon>Embryophyta</taxon>
        <taxon>Tracheophyta</taxon>
        <taxon>Spermatophyta</taxon>
        <taxon>Magnoliopsida</taxon>
        <taxon>Liliopsida</taxon>
        <taxon>Poales</taxon>
        <taxon>Poaceae</taxon>
        <taxon>PACMAD clade</taxon>
        <taxon>Arundinoideae</taxon>
        <taxon>Arundineae</taxon>
        <taxon>Arundo</taxon>
    </lineage>
</organism>
<dbReference type="EMBL" id="GBRH01229027">
    <property type="protein sequence ID" value="JAD68868.1"/>
    <property type="molecule type" value="Transcribed_RNA"/>
</dbReference>
<dbReference type="AlphaFoldDB" id="A0A0A9C323"/>
<evidence type="ECO:0000313" key="2">
    <source>
        <dbReference type="EMBL" id="JAD68868.1"/>
    </source>
</evidence>
<evidence type="ECO:0000256" key="1">
    <source>
        <dbReference type="SAM" id="MobiDB-lite"/>
    </source>
</evidence>
<name>A0A0A9C323_ARUDO</name>
<reference evidence="2" key="2">
    <citation type="journal article" date="2015" name="Data Brief">
        <title>Shoot transcriptome of the giant reed, Arundo donax.</title>
        <authorList>
            <person name="Barrero R.A."/>
            <person name="Guerrero F.D."/>
            <person name="Moolhuijzen P."/>
            <person name="Goolsby J.A."/>
            <person name="Tidwell J."/>
            <person name="Bellgard S.E."/>
            <person name="Bellgard M.I."/>
        </authorList>
    </citation>
    <scope>NUCLEOTIDE SEQUENCE</scope>
    <source>
        <tissue evidence="2">Shoot tissue taken approximately 20 cm above the soil surface</tissue>
    </source>
</reference>
<accession>A0A0A9C323</accession>
<proteinExistence type="predicted"/>
<sequence length="30" mass="3629">MRPRKHEKVPTRQLARTKPHLHNQARNGDR</sequence>
<protein>
    <submittedName>
        <fullName evidence="2">Uncharacterized protein</fullName>
    </submittedName>
</protein>
<reference evidence="2" key="1">
    <citation type="submission" date="2014-09" db="EMBL/GenBank/DDBJ databases">
        <authorList>
            <person name="Magalhaes I.L.F."/>
            <person name="Oliveira U."/>
            <person name="Santos F.R."/>
            <person name="Vidigal T.H.D.A."/>
            <person name="Brescovit A.D."/>
            <person name="Santos A.J."/>
        </authorList>
    </citation>
    <scope>NUCLEOTIDE SEQUENCE</scope>
    <source>
        <tissue evidence="2">Shoot tissue taken approximately 20 cm above the soil surface</tissue>
    </source>
</reference>